<evidence type="ECO:0000256" key="2">
    <source>
        <dbReference type="ARBA" id="ARBA00007783"/>
    </source>
</evidence>
<gene>
    <name evidence="10" type="ORF">KQJ23_22265</name>
</gene>
<dbReference type="InterPro" id="IPR013525">
    <property type="entry name" value="ABC2_TM"/>
</dbReference>
<reference evidence="10 11" key="1">
    <citation type="submission" date="2021-06" db="EMBL/GenBank/DDBJ databases">
        <authorList>
            <person name="Sun Q."/>
            <person name="Li D."/>
        </authorList>
    </citation>
    <scope>NUCLEOTIDE SEQUENCE [LARGE SCALE GENOMIC DNA]</scope>
    <source>
        <strain evidence="10 11">MSJ-6</strain>
    </source>
</reference>
<feature type="transmembrane region" description="Helical" evidence="8">
    <location>
        <begin position="301"/>
        <end position="323"/>
    </location>
</feature>
<feature type="transmembrane region" description="Helical" evidence="8">
    <location>
        <begin position="189"/>
        <end position="208"/>
    </location>
</feature>
<dbReference type="EMBL" id="JAHLQJ010000031">
    <property type="protein sequence ID" value="MBU5674567.1"/>
    <property type="molecule type" value="Genomic_DNA"/>
</dbReference>
<keyword evidence="7 8" id="KW-0472">Membrane</keyword>
<keyword evidence="6 8" id="KW-1133">Transmembrane helix</keyword>
<dbReference type="InterPro" id="IPR051449">
    <property type="entry name" value="ABC-2_transporter_component"/>
</dbReference>
<dbReference type="PROSITE" id="PS51012">
    <property type="entry name" value="ABC_TM2"/>
    <property type="match status" value="1"/>
</dbReference>
<evidence type="ECO:0000256" key="4">
    <source>
        <dbReference type="ARBA" id="ARBA00022475"/>
    </source>
</evidence>
<evidence type="ECO:0000259" key="9">
    <source>
        <dbReference type="PROSITE" id="PS51012"/>
    </source>
</evidence>
<keyword evidence="3" id="KW-0813">Transport</keyword>
<dbReference type="Proteomes" id="UP000743001">
    <property type="component" value="Unassembled WGS sequence"/>
</dbReference>
<accession>A0ABS6FYL2</accession>
<keyword evidence="11" id="KW-1185">Reference proteome</keyword>
<feature type="domain" description="ABC transmembrane type-2" evidence="9">
    <location>
        <begin position="144"/>
        <end position="376"/>
    </location>
</feature>
<protein>
    <submittedName>
        <fullName evidence="10">ABC transporter permease</fullName>
    </submittedName>
</protein>
<evidence type="ECO:0000256" key="1">
    <source>
        <dbReference type="ARBA" id="ARBA00004651"/>
    </source>
</evidence>
<feature type="transmembrane region" description="Helical" evidence="8">
    <location>
        <begin position="351"/>
        <end position="373"/>
    </location>
</feature>
<comment type="similarity">
    <text evidence="2">Belongs to the ABC-2 integral membrane protein family.</text>
</comment>
<feature type="transmembrane region" description="Helical" evidence="8">
    <location>
        <begin position="229"/>
        <end position="256"/>
    </location>
</feature>
<evidence type="ECO:0000256" key="5">
    <source>
        <dbReference type="ARBA" id="ARBA00022692"/>
    </source>
</evidence>
<proteinExistence type="inferred from homology"/>
<dbReference type="PANTHER" id="PTHR30294">
    <property type="entry name" value="MEMBRANE COMPONENT OF ABC TRANSPORTER YHHJ-RELATED"/>
    <property type="match status" value="1"/>
</dbReference>
<evidence type="ECO:0000313" key="11">
    <source>
        <dbReference type="Proteomes" id="UP000743001"/>
    </source>
</evidence>
<feature type="transmembrane region" description="Helical" evidence="8">
    <location>
        <begin position="268"/>
        <end position="289"/>
    </location>
</feature>
<name>A0ABS6FYL2_9BACL</name>
<evidence type="ECO:0000313" key="10">
    <source>
        <dbReference type="EMBL" id="MBU5674567.1"/>
    </source>
</evidence>
<keyword evidence="5 8" id="KW-0812">Transmembrane</keyword>
<keyword evidence="4" id="KW-1003">Cell membrane</keyword>
<dbReference type="InterPro" id="IPR047817">
    <property type="entry name" value="ABC2_TM_bact-type"/>
</dbReference>
<feature type="transmembrane region" description="Helical" evidence="8">
    <location>
        <begin position="23"/>
        <end position="41"/>
    </location>
</feature>
<organism evidence="10 11">
    <name type="scientific">Paenibacillus brevis</name>
    <dbReference type="NCBI Taxonomy" id="2841508"/>
    <lineage>
        <taxon>Bacteria</taxon>
        <taxon>Bacillati</taxon>
        <taxon>Bacillota</taxon>
        <taxon>Bacilli</taxon>
        <taxon>Bacillales</taxon>
        <taxon>Paenibacillaceae</taxon>
        <taxon>Paenibacillus</taxon>
    </lineage>
</organism>
<evidence type="ECO:0000256" key="8">
    <source>
        <dbReference type="SAM" id="Phobius"/>
    </source>
</evidence>
<comment type="caution">
    <text evidence="10">The sequence shown here is derived from an EMBL/GenBank/DDBJ whole genome shotgun (WGS) entry which is preliminary data.</text>
</comment>
<dbReference type="Pfam" id="PF12698">
    <property type="entry name" value="ABC2_membrane_3"/>
    <property type="match status" value="1"/>
</dbReference>
<evidence type="ECO:0000256" key="6">
    <source>
        <dbReference type="ARBA" id="ARBA00022989"/>
    </source>
</evidence>
<dbReference type="PANTHER" id="PTHR30294:SF45">
    <property type="entry name" value="LINEARMYCIN RESISTANCE PERMEASE PROTEIN LNRN"/>
    <property type="match status" value="1"/>
</dbReference>
<evidence type="ECO:0000256" key="7">
    <source>
        <dbReference type="ARBA" id="ARBA00023136"/>
    </source>
</evidence>
<sequence>MNNNLSWLILFTLKREFRKASNLIIYFGLPIAGILVSMLLYGNSDQGGLRLGIVNAEGSEVAAADTVRFISGLDHVRLETMGEKELHQRLYSGKLDGGVIIEEGYSASLLDGEPEHIVIESVKGAEVTAYLKAMLNGHIGNMVLLAEAADGDPETFKHLLETNLQGNFQVETETVNDHSDQKQMTYQSIGFLILFMMTSAVNLSELILNTKEDRTYFRIISSPVSSRTYVAANIAVNLFVMLAQTVFTLICLQYVFRIDSGIPVLQLMGLMMLFALNSVSISLVIVAISKNRGVSGSLQNLIIIPSCMLAGCFFPPEVMPSAIRKVSDFMPQSWVLKAIQALQNGRGFAEIALYLGILLAFALVFFLIAIYQFGRNNDIRSFR</sequence>
<comment type="subcellular location">
    <subcellularLocation>
        <location evidence="1">Cell membrane</location>
        <topology evidence="1">Multi-pass membrane protein</topology>
    </subcellularLocation>
</comment>
<evidence type="ECO:0000256" key="3">
    <source>
        <dbReference type="ARBA" id="ARBA00022448"/>
    </source>
</evidence>
<dbReference type="RefSeq" id="WP_216481120.1">
    <property type="nucleotide sequence ID" value="NZ_JAHLQJ010000031.1"/>
</dbReference>